<reference evidence="7" key="1">
    <citation type="submission" date="2024-05" db="EMBL/GenBank/DDBJ databases">
        <title>Planctomycetes of the genus Singulisphaera possess chitinolytic capabilities.</title>
        <authorList>
            <person name="Ivanova A."/>
        </authorList>
    </citation>
    <scope>NUCLEOTIDE SEQUENCE</scope>
    <source>
        <strain evidence="7">Ch08T</strain>
    </source>
</reference>
<dbReference type="InterPro" id="IPR002549">
    <property type="entry name" value="AI-2E-like"/>
</dbReference>
<proteinExistence type="inferred from homology"/>
<dbReference type="RefSeq" id="WP_406696338.1">
    <property type="nucleotide sequence ID" value="NZ_CP155447.1"/>
</dbReference>
<evidence type="ECO:0000256" key="5">
    <source>
        <dbReference type="ARBA" id="ARBA00023136"/>
    </source>
</evidence>
<evidence type="ECO:0000256" key="6">
    <source>
        <dbReference type="SAM" id="Phobius"/>
    </source>
</evidence>
<organism evidence="7">
    <name type="scientific">Singulisphaera sp. Ch08</name>
    <dbReference type="NCBI Taxonomy" id="3120278"/>
    <lineage>
        <taxon>Bacteria</taxon>
        <taxon>Pseudomonadati</taxon>
        <taxon>Planctomycetota</taxon>
        <taxon>Planctomycetia</taxon>
        <taxon>Isosphaerales</taxon>
        <taxon>Isosphaeraceae</taxon>
        <taxon>Singulisphaera</taxon>
    </lineage>
</organism>
<evidence type="ECO:0000313" key="7">
    <source>
        <dbReference type="EMBL" id="XBH03599.1"/>
    </source>
</evidence>
<dbReference type="EMBL" id="CP155447">
    <property type="protein sequence ID" value="XBH03599.1"/>
    <property type="molecule type" value="Genomic_DNA"/>
</dbReference>
<sequence>MLTFIFVDNALYVRLAGKRMQMHEVPSLVAFMGGLELFGVSGMILGPVILAVTVALLEVWKRRMATNG</sequence>
<dbReference type="Pfam" id="PF01594">
    <property type="entry name" value="AI-2E_transport"/>
    <property type="match status" value="1"/>
</dbReference>
<keyword evidence="4 6" id="KW-1133">Transmembrane helix</keyword>
<evidence type="ECO:0000256" key="4">
    <source>
        <dbReference type="ARBA" id="ARBA00022989"/>
    </source>
</evidence>
<feature type="transmembrane region" description="Helical" evidence="6">
    <location>
        <begin position="37"/>
        <end position="60"/>
    </location>
</feature>
<evidence type="ECO:0000256" key="2">
    <source>
        <dbReference type="ARBA" id="ARBA00009773"/>
    </source>
</evidence>
<gene>
    <name evidence="7" type="ORF">V5E97_35635</name>
</gene>
<accession>A0AAU7CEB2</accession>
<dbReference type="AlphaFoldDB" id="A0AAU7CEB2"/>
<comment type="similarity">
    <text evidence="2">Belongs to the autoinducer-2 exporter (AI-2E) (TC 2.A.86) family.</text>
</comment>
<evidence type="ECO:0000256" key="1">
    <source>
        <dbReference type="ARBA" id="ARBA00004141"/>
    </source>
</evidence>
<keyword evidence="3 6" id="KW-0812">Transmembrane</keyword>
<keyword evidence="5 6" id="KW-0472">Membrane</keyword>
<dbReference type="GO" id="GO:0016020">
    <property type="term" value="C:membrane"/>
    <property type="evidence" value="ECO:0007669"/>
    <property type="project" value="UniProtKB-SubCell"/>
</dbReference>
<comment type="subcellular location">
    <subcellularLocation>
        <location evidence="1">Membrane</location>
        <topology evidence="1">Multi-pass membrane protein</topology>
    </subcellularLocation>
</comment>
<evidence type="ECO:0000256" key="3">
    <source>
        <dbReference type="ARBA" id="ARBA00022692"/>
    </source>
</evidence>
<name>A0AAU7CEB2_9BACT</name>
<protein>
    <submittedName>
        <fullName evidence="7">AI-2E family transporter</fullName>
    </submittedName>
</protein>